<keyword evidence="4" id="KW-1185">Reference proteome</keyword>
<keyword evidence="2" id="KW-0456">Lyase</keyword>
<evidence type="ECO:0000256" key="2">
    <source>
        <dbReference type="ARBA" id="ARBA00023239"/>
    </source>
</evidence>
<dbReference type="RefSeq" id="WP_119441075.1">
    <property type="nucleotide sequence ID" value="NZ_CP170494.1"/>
</dbReference>
<dbReference type="PANTHER" id="PTHR12192:SF2">
    <property type="entry name" value="GLUTATHIONE-SPECIFIC GAMMA-GLUTAMYLCYCLOTRANSFERASE 2"/>
    <property type="match status" value="1"/>
</dbReference>
<organism evidence="3 4">
    <name type="scientific">Neopusillimonas maritima</name>
    <dbReference type="NCBI Taxonomy" id="2026239"/>
    <lineage>
        <taxon>Bacteria</taxon>
        <taxon>Pseudomonadati</taxon>
        <taxon>Pseudomonadota</taxon>
        <taxon>Betaproteobacteria</taxon>
        <taxon>Burkholderiales</taxon>
        <taxon>Alcaligenaceae</taxon>
        <taxon>Neopusillimonas</taxon>
    </lineage>
</organism>
<reference evidence="3 4" key="1">
    <citation type="submission" date="2017-08" db="EMBL/GenBank/DDBJ databases">
        <title>Pusillimonas indicus sp. nov., a member of the family Alcaligenaceae isolated from surface seawater.</title>
        <authorList>
            <person name="Li J."/>
        </authorList>
    </citation>
    <scope>NUCLEOTIDE SEQUENCE [LARGE SCALE GENOMIC DNA]</scope>
    <source>
        <strain evidence="3 4">17-4A</strain>
    </source>
</reference>
<accession>A0ABX9MZ96</accession>
<dbReference type="EMBL" id="NQOU01000001">
    <property type="protein sequence ID" value="RII84295.1"/>
    <property type="molecule type" value="Genomic_DNA"/>
</dbReference>
<dbReference type="Gene3D" id="3.10.490.10">
    <property type="entry name" value="Gamma-glutamyl cyclotransferase-like"/>
    <property type="match status" value="1"/>
</dbReference>
<dbReference type="Pfam" id="PF04752">
    <property type="entry name" value="ChaC"/>
    <property type="match status" value="1"/>
</dbReference>
<proteinExistence type="predicted"/>
<dbReference type="InterPro" id="IPR006840">
    <property type="entry name" value="ChaC"/>
</dbReference>
<evidence type="ECO:0000313" key="3">
    <source>
        <dbReference type="EMBL" id="RII84295.1"/>
    </source>
</evidence>
<evidence type="ECO:0000313" key="4">
    <source>
        <dbReference type="Proteomes" id="UP000266483"/>
    </source>
</evidence>
<dbReference type="SUPFAM" id="SSF110857">
    <property type="entry name" value="Gamma-glutamyl cyclotransferase-like"/>
    <property type="match status" value="1"/>
</dbReference>
<dbReference type="InterPro" id="IPR013024">
    <property type="entry name" value="GGCT-like"/>
</dbReference>
<dbReference type="InterPro" id="IPR036568">
    <property type="entry name" value="GGCT-like_sf"/>
</dbReference>
<dbReference type="PANTHER" id="PTHR12192">
    <property type="entry name" value="CATION TRANSPORT PROTEIN CHAC-RELATED"/>
    <property type="match status" value="1"/>
</dbReference>
<dbReference type="CDD" id="cd06661">
    <property type="entry name" value="GGCT_like"/>
    <property type="match status" value="1"/>
</dbReference>
<comment type="caution">
    <text evidence="3">The sequence shown here is derived from an EMBL/GenBank/DDBJ whole genome shotgun (WGS) entry which is preliminary data.</text>
</comment>
<dbReference type="Proteomes" id="UP000266483">
    <property type="component" value="Unassembled WGS sequence"/>
</dbReference>
<name>A0ABX9MZ96_9BURK</name>
<dbReference type="EC" id="4.3.2.7" evidence="1"/>
<evidence type="ECO:0000256" key="1">
    <source>
        <dbReference type="ARBA" id="ARBA00012344"/>
    </source>
</evidence>
<sequence>MKTTAVTCPPCSPSPGTFRRLTDAERQESVEQFMRCLKPHQDLWVFGYGSLVWRPNFHYLERRPALLKGYHRSLCLWSRINRGTPERPGLVFGLDNGGSCRGMVYRVGSNDIPETLDELWKREMPSAAYIPRHLPCQTPHGQTPALVFVVDRKKDGYVSNLNHAQLVDIIHNAHGTYGPCIEYVLETAQALTDHGIHDARLNALVRQLRNDATNPTQT</sequence>
<protein>
    <recommendedName>
        <fullName evidence="1">glutathione-specific gamma-glutamylcyclotransferase</fullName>
        <ecNumber evidence="1">4.3.2.7</ecNumber>
    </recommendedName>
</protein>
<gene>
    <name evidence="3" type="ORF">CJO09_03520</name>
</gene>